<gene>
    <name evidence="1" type="ORF">ABW02_18645</name>
</gene>
<protein>
    <submittedName>
        <fullName evidence="1">Uncharacterized protein</fullName>
    </submittedName>
</protein>
<evidence type="ECO:0000313" key="2">
    <source>
        <dbReference type="Proteomes" id="UP000036045"/>
    </source>
</evidence>
<keyword evidence="2" id="KW-1185">Reference proteome</keyword>
<comment type="caution">
    <text evidence="1">The sequence shown here is derived from an EMBL/GenBank/DDBJ whole genome shotgun (WGS) entry which is preliminary data.</text>
</comment>
<dbReference type="RefSeq" id="WP_047943757.1">
    <property type="nucleotide sequence ID" value="NZ_CP053989.1"/>
</dbReference>
<proteinExistence type="predicted"/>
<dbReference type="EMBL" id="LDPH01000023">
    <property type="protein sequence ID" value="KLV23860.1"/>
    <property type="molecule type" value="Genomic_DNA"/>
</dbReference>
<dbReference type="Proteomes" id="UP000036045">
    <property type="component" value="Unassembled WGS sequence"/>
</dbReference>
<dbReference type="PATRIC" id="fig|1397.4.peg.2444"/>
<name>A0A0J1L4L7_NIACI</name>
<dbReference type="GeneID" id="56351159"/>
<dbReference type="Pfam" id="PF09964">
    <property type="entry name" value="DUF2198"/>
    <property type="match status" value="1"/>
</dbReference>
<sequence length="77" mass="8650">MGKYLAALFFPCLLVILFSKATYYPIIGLVLTVALIAASVYRGYTDTFLLIVVDAFSMTIGYMISRNWKERLASKDT</sequence>
<reference evidence="1 2" key="1">
    <citation type="submission" date="2015-05" db="EMBL/GenBank/DDBJ databases">
        <title>Whole genome sequence and identification of bacterial endophytes from Costus igneus.</title>
        <authorList>
            <person name="Lee Y.P."/>
            <person name="Gan H.M."/>
            <person name="Eng W."/>
            <person name="Wheatley M.S."/>
            <person name="Caraballo A."/>
            <person name="Polter S."/>
            <person name="Savka M.A."/>
            <person name="Hudson A.O."/>
        </authorList>
    </citation>
    <scope>NUCLEOTIDE SEQUENCE [LARGE SCALE GENOMIC DNA]</scope>
    <source>
        <strain evidence="1 2">RIT379</strain>
    </source>
</reference>
<dbReference type="InterPro" id="IPR019242">
    <property type="entry name" value="DUF2198"/>
</dbReference>
<evidence type="ECO:0000313" key="1">
    <source>
        <dbReference type="EMBL" id="KLV23860.1"/>
    </source>
</evidence>
<dbReference type="AlphaFoldDB" id="A0A0J1L4L7"/>
<dbReference type="OrthoDB" id="2454250at2"/>
<organism evidence="1 2">
    <name type="scientific">Niallia circulans</name>
    <name type="common">Bacillus circulans</name>
    <dbReference type="NCBI Taxonomy" id="1397"/>
    <lineage>
        <taxon>Bacteria</taxon>
        <taxon>Bacillati</taxon>
        <taxon>Bacillota</taxon>
        <taxon>Bacilli</taxon>
        <taxon>Bacillales</taxon>
        <taxon>Bacillaceae</taxon>
        <taxon>Niallia</taxon>
    </lineage>
</organism>
<accession>A0A0J1L4L7</accession>